<dbReference type="GO" id="GO:0008237">
    <property type="term" value="F:metallopeptidase activity"/>
    <property type="evidence" value="ECO:0007669"/>
    <property type="project" value="UniProtKB-KW"/>
</dbReference>
<evidence type="ECO:0000256" key="7">
    <source>
        <dbReference type="ARBA" id="ARBA00022801"/>
    </source>
</evidence>
<feature type="transmembrane region" description="Helical" evidence="12">
    <location>
        <begin position="20"/>
        <end position="38"/>
    </location>
</feature>
<dbReference type="GO" id="GO:0006508">
    <property type="term" value="P:proteolysis"/>
    <property type="evidence" value="ECO:0007669"/>
    <property type="project" value="UniProtKB-KW"/>
</dbReference>
<feature type="transmembrane region" description="Helical" evidence="12">
    <location>
        <begin position="69"/>
        <end position="87"/>
    </location>
</feature>
<protein>
    <submittedName>
        <fullName evidence="14">Peptidase family M50</fullName>
    </submittedName>
</protein>
<dbReference type="PANTHER" id="PTHR39188">
    <property type="entry name" value="MEMBRANE-ASSOCIATED ZINC METALLOPROTEASE M50B"/>
    <property type="match status" value="1"/>
</dbReference>
<dbReference type="PANTHER" id="PTHR39188:SF3">
    <property type="entry name" value="STAGE IV SPORULATION PROTEIN FB"/>
    <property type="match status" value="1"/>
</dbReference>
<feature type="transmembrane region" description="Helical" evidence="12">
    <location>
        <begin position="166"/>
        <end position="188"/>
    </location>
</feature>
<proteinExistence type="inferred from homology"/>
<evidence type="ECO:0000256" key="6">
    <source>
        <dbReference type="ARBA" id="ARBA00022723"/>
    </source>
</evidence>
<keyword evidence="5 12" id="KW-0812">Transmembrane</keyword>
<evidence type="ECO:0000256" key="9">
    <source>
        <dbReference type="ARBA" id="ARBA00022989"/>
    </source>
</evidence>
<sequence length="261" mass="29020">MFLTEPNQTPYDLHFSLFNVPIRVHPLFWLVSLLMGFNGGDPKTVLLWVAAVFVSILVHEMGHALVIQWYGWSPSVVLYSFGGLAIHNPHVQSNFGPGRGRRNQWTQIIISLAGPGAGFLLAGLIVAVTWGTGIAHFEVFTFGETLIPNGYMLIPGERLAQYPYVTTLLMQMLYINIFWGLVNLLPIWPLDGGKISRELFQMADGGMAIRNSLILSLICAIGMALWGFQSGSRFIPIFFAFMAIQNYQDMSGPNRTGGNPW</sequence>
<feature type="domain" description="Peptidase M50" evidence="13">
    <location>
        <begin position="49"/>
        <end position="206"/>
    </location>
</feature>
<keyword evidence="9 12" id="KW-1133">Transmembrane helix</keyword>
<dbReference type="OrthoDB" id="166377at2"/>
<keyword evidence="6" id="KW-0479">Metal-binding</keyword>
<dbReference type="GO" id="GO:0046872">
    <property type="term" value="F:metal ion binding"/>
    <property type="evidence" value="ECO:0007669"/>
    <property type="project" value="UniProtKB-KW"/>
</dbReference>
<evidence type="ECO:0000256" key="3">
    <source>
        <dbReference type="ARBA" id="ARBA00007931"/>
    </source>
</evidence>
<accession>A0A518C585</accession>
<keyword evidence="10" id="KW-0482">Metalloprotease</keyword>
<evidence type="ECO:0000256" key="12">
    <source>
        <dbReference type="SAM" id="Phobius"/>
    </source>
</evidence>
<feature type="transmembrane region" description="Helical" evidence="12">
    <location>
        <begin position="208"/>
        <end position="228"/>
    </location>
</feature>
<comment type="cofactor">
    <cofactor evidence="1">
        <name>Zn(2+)</name>
        <dbReference type="ChEBI" id="CHEBI:29105"/>
    </cofactor>
</comment>
<evidence type="ECO:0000256" key="1">
    <source>
        <dbReference type="ARBA" id="ARBA00001947"/>
    </source>
</evidence>
<gene>
    <name evidence="14" type="ORF">Pan97_13610</name>
</gene>
<evidence type="ECO:0000256" key="10">
    <source>
        <dbReference type="ARBA" id="ARBA00023049"/>
    </source>
</evidence>
<feature type="transmembrane region" description="Helical" evidence="12">
    <location>
        <begin position="45"/>
        <end position="63"/>
    </location>
</feature>
<evidence type="ECO:0000313" key="14">
    <source>
        <dbReference type="EMBL" id="QDU74354.1"/>
    </source>
</evidence>
<keyword evidence="4" id="KW-0645">Protease</keyword>
<evidence type="ECO:0000256" key="2">
    <source>
        <dbReference type="ARBA" id="ARBA00004141"/>
    </source>
</evidence>
<dbReference type="KEGG" id="bvo:Pan97_13610"/>
<reference evidence="15" key="1">
    <citation type="submission" date="2019-02" db="EMBL/GenBank/DDBJ databases">
        <title>Deep-cultivation of Planctomycetes and their phenomic and genomic characterization uncovers novel biology.</title>
        <authorList>
            <person name="Wiegand S."/>
            <person name="Jogler M."/>
            <person name="Boedeker C."/>
            <person name="Pinto D."/>
            <person name="Vollmers J."/>
            <person name="Rivas-Marin E."/>
            <person name="Kohn T."/>
            <person name="Peeters S.H."/>
            <person name="Heuer A."/>
            <person name="Rast P."/>
            <person name="Oberbeckmann S."/>
            <person name="Bunk B."/>
            <person name="Jeske O."/>
            <person name="Meyerdierks A."/>
            <person name="Storesund J.E."/>
            <person name="Kallscheuer N."/>
            <person name="Luecker S."/>
            <person name="Lage O.M."/>
            <person name="Pohl T."/>
            <person name="Merkel B.J."/>
            <person name="Hornburger P."/>
            <person name="Mueller R.-W."/>
            <person name="Bruemmer F."/>
            <person name="Labrenz M."/>
            <person name="Spormann A.M."/>
            <person name="Op den Camp H."/>
            <person name="Overmann J."/>
            <person name="Amann R."/>
            <person name="Jetten M.S.M."/>
            <person name="Mascher T."/>
            <person name="Medema M.H."/>
            <person name="Devos D.P."/>
            <person name="Kaster A.-K."/>
            <person name="Ovreas L."/>
            <person name="Rohde M."/>
            <person name="Galperin M.Y."/>
            <person name="Jogler C."/>
        </authorList>
    </citation>
    <scope>NUCLEOTIDE SEQUENCE [LARGE SCALE GENOMIC DNA]</scope>
    <source>
        <strain evidence="15">Pan97</strain>
    </source>
</reference>
<name>A0A518C585_9BACT</name>
<comment type="similarity">
    <text evidence="3">Belongs to the peptidase M50B family.</text>
</comment>
<comment type="subcellular location">
    <subcellularLocation>
        <location evidence="2">Membrane</location>
        <topology evidence="2">Multi-pass membrane protein</topology>
    </subcellularLocation>
</comment>
<dbReference type="GO" id="GO:0016020">
    <property type="term" value="C:membrane"/>
    <property type="evidence" value="ECO:0007669"/>
    <property type="project" value="UniProtKB-SubCell"/>
</dbReference>
<feature type="transmembrane region" description="Helical" evidence="12">
    <location>
        <begin position="108"/>
        <end position="128"/>
    </location>
</feature>
<evidence type="ECO:0000256" key="11">
    <source>
        <dbReference type="ARBA" id="ARBA00023136"/>
    </source>
</evidence>
<dbReference type="Pfam" id="PF02163">
    <property type="entry name" value="Peptidase_M50"/>
    <property type="match status" value="1"/>
</dbReference>
<dbReference type="InterPro" id="IPR008915">
    <property type="entry name" value="Peptidase_M50"/>
</dbReference>
<keyword evidence="7" id="KW-0378">Hydrolase</keyword>
<evidence type="ECO:0000313" key="15">
    <source>
        <dbReference type="Proteomes" id="UP000318626"/>
    </source>
</evidence>
<evidence type="ECO:0000256" key="8">
    <source>
        <dbReference type="ARBA" id="ARBA00022833"/>
    </source>
</evidence>
<dbReference type="AlphaFoldDB" id="A0A518C585"/>
<keyword evidence="15" id="KW-1185">Reference proteome</keyword>
<dbReference type="EMBL" id="CP036289">
    <property type="protein sequence ID" value="QDU74354.1"/>
    <property type="molecule type" value="Genomic_DNA"/>
</dbReference>
<evidence type="ECO:0000259" key="13">
    <source>
        <dbReference type="Pfam" id="PF02163"/>
    </source>
</evidence>
<evidence type="ECO:0000256" key="5">
    <source>
        <dbReference type="ARBA" id="ARBA00022692"/>
    </source>
</evidence>
<dbReference type="Proteomes" id="UP000318626">
    <property type="component" value="Chromosome"/>
</dbReference>
<keyword evidence="11 12" id="KW-0472">Membrane</keyword>
<dbReference type="RefSeq" id="WP_144971324.1">
    <property type="nucleotide sequence ID" value="NZ_CP036289.1"/>
</dbReference>
<organism evidence="14 15">
    <name type="scientific">Bremerella volcania</name>
    <dbReference type="NCBI Taxonomy" id="2527984"/>
    <lineage>
        <taxon>Bacteria</taxon>
        <taxon>Pseudomonadati</taxon>
        <taxon>Planctomycetota</taxon>
        <taxon>Planctomycetia</taxon>
        <taxon>Pirellulales</taxon>
        <taxon>Pirellulaceae</taxon>
        <taxon>Bremerella</taxon>
    </lineage>
</organism>
<evidence type="ECO:0000256" key="4">
    <source>
        <dbReference type="ARBA" id="ARBA00022670"/>
    </source>
</evidence>
<keyword evidence="8" id="KW-0862">Zinc</keyword>